<name>A0A2W5P4W6_9SPHN</name>
<dbReference type="Proteomes" id="UP000249229">
    <property type="component" value="Unassembled WGS sequence"/>
</dbReference>
<evidence type="ECO:0000313" key="2">
    <source>
        <dbReference type="Proteomes" id="UP000249229"/>
    </source>
</evidence>
<evidence type="ECO:0008006" key="3">
    <source>
        <dbReference type="Google" id="ProtNLM"/>
    </source>
</evidence>
<accession>A0A2W5P4W6</accession>
<protein>
    <recommendedName>
        <fullName evidence="3">TonB C-terminal domain-containing protein</fullName>
    </recommendedName>
</protein>
<dbReference type="AlphaFoldDB" id="A0A2W5P4W6"/>
<gene>
    <name evidence="1" type="ORF">DI544_07535</name>
</gene>
<dbReference type="EMBL" id="QFQI01000004">
    <property type="protein sequence ID" value="PZQ60786.1"/>
    <property type="molecule type" value="Genomic_DNA"/>
</dbReference>
<reference evidence="1 2" key="1">
    <citation type="submission" date="2017-08" db="EMBL/GenBank/DDBJ databases">
        <title>Infants hospitalized years apart are colonized by the same room-sourced microbial strains.</title>
        <authorList>
            <person name="Brooks B."/>
            <person name="Olm M.R."/>
            <person name="Firek B.A."/>
            <person name="Baker R."/>
            <person name="Thomas B.C."/>
            <person name="Morowitz M.J."/>
            <person name="Banfield J.F."/>
        </authorList>
    </citation>
    <scope>NUCLEOTIDE SEQUENCE [LARGE SCALE GENOMIC DNA]</scope>
    <source>
        <strain evidence="1">S2_005_001_R1_22</strain>
    </source>
</reference>
<proteinExistence type="predicted"/>
<organism evidence="1 2">
    <name type="scientific">Sphingomonas taxi</name>
    <dbReference type="NCBI Taxonomy" id="1549858"/>
    <lineage>
        <taxon>Bacteria</taxon>
        <taxon>Pseudomonadati</taxon>
        <taxon>Pseudomonadota</taxon>
        <taxon>Alphaproteobacteria</taxon>
        <taxon>Sphingomonadales</taxon>
        <taxon>Sphingomonadaceae</taxon>
        <taxon>Sphingomonas</taxon>
    </lineage>
</organism>
<comment type="caution">
    <text evidence="1">The sequence shown here is derived from an EMBL/GenBank/DDBJ whole genome shotgun (WGS) entry which is preliminary data.</text>
</comment>
<sequence>MTATLLAMLLQASAIAPPADVQSLPPLALHDRQAQGPQVAEFVRGEVRAGRCDLPPDRTTLDLAVLVSATGRVRRIVPQAIGCATVEQFAAGLVLRSTRDNLVAPATDAWFRATVTLAGP</sequence>
<evidence type="ECO:0000313" key="1">
    <source>
        <dbReference type="EMBL" id="PZQ60786.1"/>
    </source>
</evidence>